<dbReference type="AlphaFoldDB" id="A0A841GIG7"/>
<keyword evidence="4" id="KW-1185">Reference proteome</keyword>
<reference evidence="3 4" key="1">
    <citation type="submission" date="2020-08" db="EMBL/GenBank/DDBJ databases">
        <title>Genomic Encyclopedia of Type Strains, Phase IV (KMG-IV): sequencing the most valuable type-strain genomes for metagenomic binning, comparative biology and taxonomic classification.</title>
        <authorList>
            <person name="Goeker M."/>
        </authorList>
    </citation>
    <scope>NUCLEOTIDE SEQUENCE [LARGE SCALE GENOMIC DNA]</scope>
    <source>
        <strain evidence="3 4">DSM 13481</strain>
    </source>
</reference>
<feature type="domain" description="Aspartate/glutamate/uridylate kinase" evidence="2">
    <location>
        <begin position="2"/>
        <end position="242"/>
    </location>
</feature>
<dbReference type="GO" id="GO:0004072">
    <property type="term" value="F:aspartate kinase activity"/>
    <property type="evidence" value="ECO:0007669"/>
    <property type="project" value="TreeGrafter"/>
</dbReference>
<dbReference type="GO" id="GO:0009090">
    <property type="term" value="P:homoserine biosynthetic process"/>
    <property type="evidence" value="ECO:0007669"/>
    <property type="project" value="TreeGrafter"/>
</dbReference>
<dbReference type="GO" id="GO:0009089">
    <property type="term" value="P:lysine biosynthetic process via diaminopimelate"/>
    <property type="evidence" value="ECO:0007669"/>
    <property type="project" value="TreeGrafter"/>
</dbReference>
<dbReference type="InterPro" id="IPR001048">
    <property type="entry name" value="Asp/Glu/Uridylate_kinase"/>
</dbReference>
<sequence>MKVIKLGGSIFKDKDSFFKVLPLLDQDNLVIVVSAPYGVTDLLLNNQINKELLENIYQRLSSLTGFESEELKERVYEILNETDYEKIISHGERCNSLALKLFLEKKGFNVEEKLPEEIELNLTKNGKKLELKRSIKSYFKEKKIYIVPGFYAIHNGKIKTLGRGGSDYTATTLANILDAENVTLYKDVSQLFTCDPKLVKNPFPITKISYEIAELLAYFGAKIIQYKAIAPAKSKNIPIIIKGIDKSGSTIIGNETNVGVLSISFLEDLLFVNGKLKKIPKNAKYMDIFQNNANVIIEKDKFESIKDNFSSISIKENLSLILVGGDLDIGKKLLILNSLYFHNFNFWLLKDGKNFLILLVENKNLKNILNVIHNILFAREGVI</sequence>
<dbReference type="CDD" id="cd04234">
    <property type="entry name" value="AAK_AK"/>
    <property type="match status" value="1"/>
</dbReference>
<evidence type="ECO:0000256" key="1">
    <source>
        <dbReference type="ARBA" id="ARBA00010122"/>
    </source>
</evidence>
<dbReference type="PANTHER" id="PTHR21499:SF59">
    <property type="entry name" value="ASPARTOKINASE"/>
    <property type="match status" value="1"/>
</dbReference>
<dbReference type="RefSeq" id="WP_184620002.1">
    <property type="nucleotide sequence ID" value="NZ_JACHEX010000007.1"/>
</dbReference>
<name>A0A841GIG7_9BACT</name>
<comment type="caution">
    <text evidence="3">The sequence shown here is derived from an EMBL/GenBank/DDBJ whole genome shotgun (WGS) entry which is preliminary data.</text>
</comment>
<protein>
    <submittedName>
        <fullName evidence="3">Aspartate kinase</fullName>
    </submittedName>
</protein>
<dbReference type="SUPFAM" id="SSF53633">
    <property type="entry name" value="Carbamate kinase-like"/>
    <property type="match status" value="1"/>
</dbReference>
<evidence type="ECO:0000313" key="3">
    <source>
        <dbReference type="EMBL" id="MBB6063432.1"/>
    </source>
</evidence>
<proteinExistence type="inferred from homology"/>
<dbReference type="PANTHER" id="PTHR21499">
    <property type="entry name" value="ASPARTATE KINASE"/>
    <property type="match status" value="1"/>
</dbReference>
<dbReference type="Proteomes" id="UP000555828">
    <property type="component" value="Unassembled WGS sequence"/>
</dbReference>
<comment type="similarity">
    <text evidence="1">Belongs to the aspartokinase family.</text>
</comment>
<dbReference type="Gene3D" id="3.40.1160.10">
    <property type="entry name" value="Acetylglutamate kinase-like"/>
    <property type="match status" value="1"/>
</dbReference>
<keyword evidence="3" id="KW-0418">Kinase</keyword>
<evidence type="ECO:0000313" key="4">
    <source>
        <dbReference type="Proteomes" id="UP000555828"/>
    </source>
</evidence>
<accession>A0A841GIG7</accession>
<dbReference type="Pfam" id="PF00696">
    <property type="entry name" value="AA_kinase"/>
    <property type="match status" value="1"/>
</dbReference>
<keyword evidence="3" id="KW-0808">Transferase</keyword>
<organism evidence="3 4">
    <name type="scientific">Thermosipho japonicus</name>
    <dbReference type="NCBI Taxonomy" id="90323"/>
    <lineage>
        <taxon>Bacteria</taxon>
        <taxon>Thermotogati</taxon>
        <taxon>Thermotogota</taxon>
        <taxon>Thermotogae</taxon>
        <taxon>Thermotogales</taxon>
        <taxon>Fervidobacteriaceae</taxon>
        <taxon>Thermosipho</taxon>
    </lineage>
</organism>
<dbReference type="GO" id="GO:0005829">
    <property type="term" value="C:cytosol"/>
    <property type="evidence" value="ECO:0007669"/>
    <property type="project" value="TreeGrafter"/>
</dbReference>
<gene>
    <name evidence="3" type="ORF">HNP65_001903</name>
</gene>
<evidence type="ECO:0000259" key="2">
    <source>
        <dbReference type="Pfam" id="PF00696"/>
    </source>
</evidence>
<dbReference type="InterPro" id="IPR036393">
    <property type="entry name" value="AceGlu_kinase-like_sf"/>
</dbReference>
<dbReference type="EMBL" id="JACHEX010000007">
    <property type="protein sequence ID" value="MBB6063432.1"/>
    <property type="molecule type" value="Genomic_DNA"/>
</dbReference>